<keyword evidence="3 6" id="KW-0808">Transferase</keyword>
<dbReference type="InterPro" id="IPR004410">
    <property type="entry name" value="Malonyl_CoA-ACP_transAc_FabD"/>
</dbReference>
<dbReference type="InterPro" id="IPR024925">
    <property type="entry name" value="Malonyl_CoA-ACP_transAc"/>
</dbReference>
<dbReference type="PIRSF" id="PIRSF000446">
    <property type="entry name" value="Mct"/>
    <property type="match status" value="1"/>
</dbReference>
<evidence type="ECO:0000256" key="7">
    <source>
        <dbReference type="PIRSR" id="PIRSR000446-1"/>
    </source>
</evidence>
<sequence>MTEAIAVFFPGQGSQSVGMLDALAESYPSVKATFAEASEACGIDVWRLASAGPKAELDATTNTQPVMLAADVAIWRVWRAAGGPEPVVMAGHSLGEYSALVASGAVSFADGVRLAAERARYMQDAVPPGAGAMAAVLGLEDEAVIALCQAQAGGEVLEAVNFNAPGQVVIAGAATAVQRAIGAAKSVGAKRAIILPVSVPSHCTLMQPAAERLAERLEGIRLRLPQVPLLHNASVSSAQDEAELRQLLVRQLVEPVRWVATIKAVAAAGVSFAIECGPGQVLTGLNKRIHDQLTTLPINDPASLESALEALHHAQG</sequence>
<name>A0A9X0WJ87_9GAMM</name>
<dbReference type="PANTHER" id="PTHR42681:SF1">
    <property type="entry name" value="MALONYL-COA-ACYL CARRIER PROTEIN TRANSACYLASE, MITOCHONDRIAL"/>
    <property type="match status" value="1"/>
</dbReference>
<dbReference type="InterPro" id="IPR050858">
    <property type="entry name" value="Mal-CoA-ACP_Trans/PKS_FabD"/>
</dbReference>
<feature type="domain" description="Malonyl-CoA:ACP transacylase (MAT)" evidence="8">
    <location>
        <begin position="8"/>
        <end position="315"/>
    </location>
</feature>
<dbReference type="Proteomes" id="UP001138802">
    <property type="component" value="Unassembled WGS sequence"/>
</dbReference>
<reference evidence="9 10" key="1">
    <citation type="journal article" date="2020" name="Microorganisms">
        <title>Osmotic Adaptation and Compatible Solute Biosynthesis of Phototrophic Bacteria as Revealed from Genome Analyses.</title>
        <authorList>
            <person name="Imhoff J.F."/>
            <person name="Rahn T."/>
            <person name="Kunzel S."/>
            <person name="Keller A."/>
            <person name="Neulinger S.C."/>
        </authorList>
    </citation>
    <scope>NUCLEOTIDE SEQUENCE [LARGE SCALE GENOMIC DNA]</scope>
    <source>
        <strain evidence="9 10">DSM 21303</strain>
    </source>
</reference>
<dbReference type="Pfam" id="PF00698">
    <property type="entry name" value="Acyl_transf_1"/>
    <property type="match status" value="1"/>
</dbReference>
<dbReference type="InterPro" id="IPR016036">
    <property type="entry name" value="Malonyl_transacylase_ACP-bd"/>
</dbReference>
<dbReference type="GO" id="GO:0006633">
    <property type="term" value="P:fatty acid biosynthetic process"/>
    <property type="evidence" value="ECO:0007669"/>
    <property type="project" value="TreeGrafter"/>
</dbReference>
<dbReference type="NCBIfam" id="TIGR00128">
    <property type="entry name" value="fabD"/>
    <property type="match status" value="1"/>
</dbReference>
<evidence type="ECO:0000256" key="4">
    <source>
        <dbReference type="ARBA" id="ARBA00023315"/>
    </source>
</evidence>
<keyword evidence="10" id="KW-1185">Reference proteome</keyword>
<comment type="caution">
    <text evidence="9">The sequence shown here is derived from an EMBL/GenBank/DDBJ whole genome shotgun (WGS) entry which is preliminary data.</text>
</comment>
<dbReference type="AlphaFoldDB" id="A0A9X0WJ87"/>
<dbReference type="InterPro" id="IPR001227">
    <property type="entry name" value="Ac_transferase_dom_sf"/>
</dbReference>
<dbReference type="EMBL" id="NRSD01000011">
    <property type="protein sequence ID" value="MBK1645309.1"/>
    <property type="molecule type" value="Genomic_DNA"/>
</dbReference>
<accession>A0A9X0WJ87</accession>
<evidence type="ECO:0000256" key="6">
    <source>
        <dbReference type="PIRNR" id="PIRNR000446"/>
    </source>
</evidence>
<dbReference type="InterPro" id="IPR014043">
    <property type="entry name" value="Acyl_transferase_dom"/>
</dbReference>
<comment type="similarity">
    <text evidence="6">Belongs to the fabD family.</text>
</comment>
<evidence type="ECO:0000313" key="10">
    <source>
        <dbReference type="Proteomes" id="UP001138802"/>
    </source>
</evidence>
<evidence type="ECO:0000256" key="2">
    <source>
        <dbReference type="ARBA" id="ARBA00018953"/>
    </source>
</evidence>
<evidence type="ECO:0000256" key="3">
    <source>
        <dbReference type="ARBA" id="ARBA00022679"/>
    </source>
</evidence>
<gene>
    <name evidence="9" type="primary">fabD</name>
    <name evidence="9" type="ORF">CKO25_11790</name>
</gene>
<protein>
    <recommendedName>
        <fullName evidence="2 6">Malonyl CoA-acyl carrier protein transacylase</fullName>
        <ecNumber evidence="1 6">2.3.1.39</ecNumber>
    </recommendedName>
</protein>
<dbReference type="EC" id="2.3.1.39" evidence="1 6"/>
<feature type="active site" evidence="7">
    <location>
        <position position="202"/>
    </location>
</feature>
<dbReference type="GO" id="GO:0005829">
    <property type="term" value="C:cytosol"/>
    <property type="evidence" value="ECO:0007669"/>
    <property type="project" value="TreeGrafter"/>
</dbReference>
<comment type="catalytic activity">
    <reaction evidence="5 6">
        <text>holo-[ACP] + malonyl-CoA = malonyl-[ACP] + CoA</text>
        <dbReference type="Rhea" id="RHEA:41792"/>
        <dbReference type="Rhea" id="RHEA-COMP:9623"/>
        <dbReference type="Rhea" id="RHEA-COMP:9685"/>
        <dbReference type="ChEBI" id="CHEBI:57287"/>
        <dbReference type="ChEBI" id="CHEBI:57384"/>
        <dbReference type="ChEBI" id="CHEBI:64479"/>
        <dbReference type="ChEBI" id="CHEBI:78449"/>
        <dbReference type="EC" id="2.3.1.39"/>
    </reaction>
</comment>
<dbReference type="SMART" id="SM00827">
    <property type="entry name" value="PKS_AT"/>
    <property type="match status" value="1"/>
</dbReference>
<dbReference type="InterPro" id="IPR016035">
    <property type="entry name" value="Acyl_Trfase/lysoPLipase"/>
</dbReference>
<dbReference type="Gene3D" id="3.40.366.10">
    <property type="entry name" value="Malonyl-Coenzyme A Acyl Carrier Protein, domain 2"/>
    <property type="match status" value="1"/>
</dbReference>
<evidence type="ECO:0000256" key="5">
    <source>
        <dbReference type="ARBA" id="ARBA00048462"/>
    </source>
</evidence>
<dbReference type="GO" id="GO:0004314">
    <property type="term" value="F:[acyl-carrier-protein] S-malonyltransferase activity"/>
    <property type="evidence" value="ECO:0007669"/>
    <property type="project" value="UniProtKB-EC"/>
</dbReference>
<dbReference type="Gene3D" id="3.30.70.250">
    <property type="entry name" value="Malonyl-CoA ACP transacylase, ACP-binding"/>
    <property type="match status" value="1"/>
</dbReference>
<proteinExistence type="inferred from homology"/>
<evidence type="ECO:0000256" key="1">
    <source>
        <dbReference type="ARBA" id="ARBA00013258"/>
    </source>
</evidence>
<dbReference type="SUPFAM" id="SSF55048">
    <property type="entry name" value="Probable ACP-binding domain of malonyl-CoA ACP transacylase"/>
    <property type="match status" value="1"/>
</dbReference>
<dbReference type="FunFam" id="3.30.70.250:FF:000001">
    <property type="entry name" value="Malonyl CoA-acyl carrier protein transacylase"/>
    <property type="match status" value="1"/>
</dbReference>
<feature type="active site" evidence="7">
    <location>
        <position position="93"/>
    </location>
</feature>
<dbReference type="PANTHER" id="PTHR42681">
    <property type="entry name" value="MALONYL-COA-ACYL CARRIER PROTEIN TRANSACYLASE, MITOCHONDRIAL"/>
    <property type="match status" value="1"/>
</dbReference>
<evidence type="ECO:0000259" key="8">
    <source>
        <dbReference type="SMART" id="SM00827"/>
    </source>
</evidence>
<keyword evidence="4 6" id="KW-0012">Acyltransferase</keyword>
<dbReference type="RefSeq" id="WP_200388114.1">
    <property type="nucleotide sequence ID" value="NZ_NRSD01000011.1"/>
</dbReference>
<evidence type="ECO:0000313" key="9">
    <source>
        <dbReference type="EMBL" id="MBK1645309.1"/>
    </source>
</evidence>
<dbReference type="SUPFAM" id="SSF52151">
    <property type="entry name" value="FabD/lysophospholipase-like"/>
    <property type="match status" value="1"/>
</dbReference>
<organism evidence="9 10">
    <name type="scientific">Thiocapsa imhoffii</name>
    <dbReference type="NCBI Taxonomy" id="382777"/>
    <lineage>
        <taxon>Bacteria</taxon>
        <taxon>Pseudomonadati</taxon>
        <taxon>Pseudomonadota</taxon>
        <taxon>Gammaproteobacteria</taxon>
        <taxon>Chromatiales</taxon>
        <taxon>Chromatiaceae</taxon>
        <taxon>Thiocapsa</taxon>
    </lineage>
</organism>